<dbReference type="Pfam" id="PF13416">
    <property type="entry name" value="SBP_bac_8"/>
    <property type="match status" value="1"/>
</dbReference>
<evidence type="ECO:0000256" key="3">
    <source>
        <dbReference type="ARBA" id="ARBA00022729"/>
    </source>
</evidence>
<dbReference type="GO" id="GO:0015768">
    <property type="term" value="P:maltose transport"/>
    <property type="evidence" value="ECO:0007669"/>
    <property type="project" value="TreeGrafter"/>
</dbReference>
<dbReference type="PROSITE" id="PS51257">
    <property type="entry name" value="PROKAR_LIPOPROTEIN"/>
    <property type="match status" value="1"/>
</dbReference>
<dbReference type="EMBL" id="DXBD01000047">
    <property type="protein sequence ID" value="HIZ68160.1"/>
    <property type="molecule type" value="Genomic_DNA"/>
</dbReference>
<dbReference type="Proteomes" id="UP000824058">
    <property type="component" value="Unassembled WGS sequence"/>
</dbReference>
<dbReference type="GO" id="GO:1901982">
    <property type="term" value="F:maltose binding"/>
    <property type="evidence" value="ECO:0007669"/>
    <property type="project" value="TreeGrafter"/>
</dbReference>
<sequence length="421" mass="45516">MKKKNTWKKLFLAGAGLTLASSVLVACSNSSSSESSSSSSSDKTIKLWVPTGAKASYEEIVKKFEDESGYKVNIIESNDSKAQENVKKDPEKAADVFSLPHDQLGQLVESGVIQEIPDNYAKEISEQATEQAITGAQYNGKTYAFPFGIESQVLFYNKSKLSADDVKNYETITTKATFGDTFKSMNAYDTAPLFMSVGDTLFGENGETVDGTNWANEAGVSVLEWIADQKNNSGFVNTTAENTMSKFGDGSVAAIETGPWDLSAAQEAVGKDNLGIAVYPKINIGGKDVQQKAFLGVKLFAVNQAPAGSDTDRIAASYKLASMLTSEESQENQFTYEGRNIIPSNKEVQKSDKVQSDELAQAVITMASSSDYTVVTPKLSQMTTFWTESAALLSDVYNGKIQSSEYLTKLQEFDADLAAAK</sequence>
<dbReference type="PANTHER" id="PTHR30061">
    <property type="entry name" value="MALTOSE-BINDING PERIPLASMIC PROTEIN"/>
    <property type="match status" value="1"/>
</dbReference>
<dbReference type="AlphaFoldDB" id="A0A9D2FWM5"/>
<keyword evidence="3 4" id="KW-0732">Signal</keyword>
<protein>
    <submittedName>
        <fullName evidence="5">Extracellular solute-binding protein</fullName>
    </submittedName>
</protein>
<gene>
    <name evidence="5" type="ORF">H9965_06905</name>
</gene>
<dbReference type="PANTHER" id="PTHR30061:SF50">
    <property type="entry name" value="MALTOSE_MALTODEXTRIN-BINDING PERIPLASMIC PROTEIN"/>
    <property type="match status" value="1"/>
</dbReference>
<evidence type="ECO:0000256" key="1">
    <source>
        <dbReference type="ARBA" id="ARBA00008520"/>
    </source>
</evidence>
<name>A0A9D2FWM5_9STRE</name>
<evidence type="ECO:0000313" key="5">
    <source>
        <dbReference type="EMBL" id="HIZ68160.1"/>
    </source>
</evidence>
<reference evidence="5" key="1">
    <citation type="journal article" date="2021" name="PeerJ">
        <title>Extensive microbial diversity within the chicken gut microbiome revealed by metagenomics and culture.</title>
        <authorList>
            <person name="Gilroy R."/>
            <person name="Ravi A."/>
            <person name="Getino M."/>
            <person name="Pursley I."/>
            <person name="Horton D.L."/>
            <person name="Alikhan N.F."/>
            <person name="Baker D."/>
            <person name="Gharbi K."/>
            <person name="Hall N."/>
            <person name="Watson M."/>
            <person name="Adriaenssens E.M."/>
            <person name="Foster-Nyarko E."/>
            <person name="Jarju S."/>
            <person name="Secka A."/>
            <person name="Antonio M."/>
            <person name="Oren A."/>
            <person name="Chaudhuri R.R."/>
            <person name="La Ragione R."/>
            <person name="Hildebrand F."/>
            <person name="Pallen M.J."/>
        </authorList>
    </citation>
    <scope>NUCLEOTIDE SEQUENCE</scope>
    <source>
        <strain evidence="5">ChiBcolR9-63</strain>
    </source>
</reference>
<organism evidence="5 6">
    <name type="scientific">Candidatus Streptococcus faecavium</name>
    <dbReference type="NCBI Taxonomy" id="2838763"/>
    <lineage>
        <taxon>Bacteria</taxon>
        <taxon>Bacillati</taxon>
        <taxon>Bacillota</taxon>
        <taxon>Bacilli</taxon>
        <taxon>Lactobacillales</taxon>
        <taxon>Streptococcaceae</taxon>
        <taxon>Streptococcus</taxon>
    </lineage>
</organism>
<keyword evidence="2" id="KW-0813">Transport</keyword>
<feature type="chain" id="PRO_5039129814" evidence="4">
    <location>
        <begin position="27"/>
        <end position="421"/>
    </location>
</feature>
<comment type="caution">
    <text evidence="5">The sequence shown here is derived from an EMBL/GenBank/DDBJ whole genome shotgun (WGS) entry which is preliminary data.</text>
</comment>
<dbReference type="SUPFAM" id="SSF53850">
    <property type="entry name" value="Periplasmic binding protein-like II"/>
    <property type="match status" value="1"/>
</dbReference>
<accession>A0A9D2FWM5</accession>
<comment type="similarity">
    <text evidence="1">Belongs to the bacterial solute-binding protein 1 family.</text>
</comment>
<dbReference type="GO" id="GO:0055052">
    <property type="term" value="C:ATP-binding cassette (ABC) transporter complex, substrate-binding subunit-containing"/>
    <property type="evidence" value="ECO:0007669"/>
    <property type="project" value="TreeGrafter"/>
</dbReference>
<evidence type="ECO:0000256" key="2">
    <source>
        <dbReference type="ARBA" id="ARBA00022448"/>
    </source>
</evidence>
<evidence type="ECO:0000256" key="4">
    <source>
        <dbReference type="SAM" id="SignalP"/>
    </source>
</evidence>
<proteinExistence type="inferred from homology"/>
<dbReference type="InterPro" id="IPR006059">
    <property type="entry name" value="SBP"/>
</dbReference>
<dbReference type="Gene3D" id="3.40.190.10">
    <property type="entry name" value="Periplasmic binding protein-like II"/>
    <property type="match status" value="2"/>
</dbReference>
<feature type="signal peptide" evidence="4">
    <location>
        <begin position="1"/>
        <end position="26"/>
    </location>
</feature>
<evidence type="ECO:0000313" key="6">
    <source>
        <dbReference type="Proteomes" id="UP000824058"/>
    </source>
</evidence>
<dbReference type="GO" id="GO:0042956">
    <property type="term" value="P:maltodextrin transmembrane transport"/>
    <property type="evidence" value="ECO:0007669"/>
    <property type="project" value="TreeGrafter"/>
</dbReference>
<reference evidence="5" key="2">
    <citation type="submission" date="2021-04" db="EMBL/GenBank/DDBJ databases">
        <authorList>
            <person name="Gilroy R."/>
        </authorList>
    </citation>
    <scope>NUCLEOTIDE SEQUENCE</scope>
    <source>
        <strain evidence="5">ChiBcolR9-63</strain>
    </source>
</reference>